<keyword evidence="2" id="KW-1185">Reference proteome</keyword>
<accession>A0A8T2ZZB8</accession>
<comment type="caution">
    <text evidence="1">The sequence shown here is derived from an EMBL/GenBank/DDBJ whole genome shotgun (WGS) entry which is preliminary data.</text>
</comment>
<evidence type="ECO:0000313" key="1">
    <source>
        <dbReference type="EMBL" id="KAH8522827.1"/>
    </source>
</evidence>
<organism evidence="1 2">
    <name type="scientific">Populus deltoides</name>
    <name type="common">Eastern poplar</name>
    <name type="synonym">Eastern cottonwood</name>
    <dbReference type="NCBI Taxonomy" id="3696"/>
    <lineage>
        <taxon>Eukaryota</taxon>
        <taxon>Viridiplantae</taxon>
        <taxon>Streptophyta</taxon>
        <taxon>Embryophyta</taxon>
        <taxon>Tracheophyta</taxon>
        <taxon>Spermatophyta</taxon>
        <taxon>Magnoliopsida</taxon>
        <taxon>eudicotyledons</taxon>
        <taxon>Gunneridae</taxon>
        <taxon>Pentapetalae</taxon>
        <taxon>rosids</taxon>
        <taxon>fabids</taxon>
        <taxon>Malpighiales</taxon>
        <taxon>Salicaceae</taxon>
        <taxon>Saliceae</taxon>
        <taxon>Populus</taxon>
    </lineage>
</organism>
<dbReference type="AlphaFoldDB" id="A0A8T2ZZB8"/>
<dbReference type="EMBL" id="JACEGQ020000001">
    <property type="protein sequence ID" value="KAH8522827.1"/>
    <property type="molecule type" value="Genomic_DNA"/>
</dbReference>
<gene>
    <name evidence="1" type="ORF">H0E87_003464</name>
</gene>
<name>A0A8T2ZZB8_POPDE</name>
<dbReference type="Proteomes" id="UP000807159">
    <property type="component" value="Chromosome 1"/>
</dbReference>
<reference evidence="1" key="1">
    <citation type="journal article" date="2021" name="J. Hered.">
        <title>Genome Assembly of Salicaceae Populus deltoides (Eastern Cottonwood) I-69 Based on Nanopore Sequencing and Hi-C Technologies.</title>
        <authorList>
            <person name="Bai S."/>
            <person name="Wu H."/>
            <person name="Zhang J."/>
            <person name="Pan Z."/>
            <person name="Zhao W."/>
            <person name="Li Z."/>
            <person name="Tong C."/>
        </authorList>
    </citation>
    <scope>NUCLEOTIDE SEQUENCE</scope>
    <source>
        <tissue evidence="1">Leaf</tissue>
    </source>
</reference>
<proteinExistence type="predicted"/>
<evidence type="ECO:0000313" key="2">
    <source>
        <dbReference type="Proteomes" id="UP000807159"/>
    </source>
</evidence>
<protein>
    <submittedName>
        <fullName evidence="1">Uncharacterized protein</fullName>
    </submittedName>
</protein>
<sequence length="160" mass="18516">MKVTFPSFTIELPSFASTMKWCFAYEFEEEEPVLLWMAEGLIQQNDDSRQLEELGVNDLARWAAGETYFGLEDELEAHLQPEIYKRSRHSSYTRDDSDGIKKFEAFHKAKCSRAFLPFRHGETSYVNNNVVGLLPKFEEVEGSKFEEVITSLSYLVPLRS</sequence>